<feature type="non-terminal residue" evidence="2">
    <location>
        <position position="1"/>
    </location>
</feature>
<proteinExistence type="inferred from homology"/>
<evidence type="ECO:0000313" key="2">
    <source>
        <dbReference type="EMBL" id="SVC81859.1"/>
    </source>
</evidence>
<organism evidence="2">
    <name type="scientific">marine metagenome</name>
    <dbReference type="NCBI Taxonomy" id="408172"/>
    <lineage>
        <taxon>unclassified sequences</taxon>
        <taxon>metagenomes</taxon>
        <taxon>ecological metagenomes</taxon>
    </lineage>
</organism>
<name>A0A382Q8E3_9ZZZZ</name>
<feature type="non-terminal residue" evidence="2">
    <location>
        <position position="109"/>
    </location>
</feature>
<reference evidence="2" key="1">
    <citation type="submission" date="2018-05" db="EMBL/GenBank/DDBJ databases">
        <authorList>
            <person name="Lanie J.A."/>
            <person name="Ng W.-L."/>
            <person name="Kazmierczak K.M."/>
            <person name="Andrzejewski T.M."/>
            <person name="Davidsen T.M."/>
            <person name="Wayne K.J."/>
            <person name="Tettelin H."/>
            <person name="Glass J.I."/>
            <person name="Rusch D."/>
            <person name="Podicherti R."/>
            <person name="Tsui H.-C.T."/>
            <person name="Winkler M.E."/>
        </authorList>
    </citation>
    <scope>NUCLEOTIDE SEQUENCE</scope>
</reference>
<protein>
    <recommendedName>
        <fullName evidence="3">Ketoreductase (KR) domain-containing protein</fullName>
    </recommendedName>
</protein>
<evidence type="ECO:0008006" key="3">
    <source>
        <dbReference type="Google" id="ProtNLM"/>
    </source>
</evidence>
<dbReference type="Pfam" id="PF00106">
    <property type="entry name" value="adh_short"/>
    <property type="match status" value="1"/>
</dbReference>
<dbReference type="EMBL" id="UINC01112721">
    <property type="protein sequence ID" value="SVC81859.1"/>
    <property type="molecule type" value="Genomic_DNA"/>
</dbReference>
<accession>A0A382Q8E3</accession>
<dbReference type="InterPro" id="IPR050259">
    <property type="entry name" value="SDR"/>
</dbReference>
<dbReference type="SUPFAM" id="SSF51735">
    <property type="entry name" value="NAD(P)-binding Rossmann-fold domains"/>
    <property type="match status" value="1"/>
</dbReference>
<dbReference type="PRINTS" id="PR00081">
    <property type="entry name" value="GDHRDH"/>
</dbReference>
<dbReference type="PANTHER" id="PTHR42879:SF2">
    <property type="entry name" value="3-OXOACYL-[ACYL-CARRIER-PROTEIN] REDUCTASE FABG"/>
    <property type="match status" value="1"/>
</dbReference>
<dbReference type="PANTHER" id="PTHR42879">
    <property type="entry name" value="3-OXOACYL-(ACYL-CARRIER-PROTEIN) REDUCTASE"/>
    <property type="match status" value="1"/>
</dbReference>
<dbReference type="InterPro" id="IPR036291">
    <property type="entry name" value="NAD(P)-bd_dom_sf"/>
</dbReference>
<dbReference type="Gene3D" id="3.40.50.720">
    <property type="entry name" value="NAD(P)-binding Rossmann-like Domain"/>
    <property type="match status" value="1"/>
</dbReference>
<comment type="similarity">
    <text evidence="1">Belongs to the short-chain dehydrogenases/reductases (SDR) family.</text>
</comment>
<sequence length="109" mass="12097">MQNRTALITGSGKNIGRAIALRLAKEGINLVIHGGTDLRACEETAREAESLGVRTFVTLGDLAQRSEVGRISREAKEAFNRVDVLIHNAAIRPHRDFMEISDEEWDQVL</sequence>
<evidence type="ECO:0000256" key="1">
    <source>
        <dbReference type="ARBA" id="ARBA00006484"/>
    </source>
</evidence>
<dbReference type="InterPro" id="IPR002347">
    <property type="entry name" value="SDR_fam"/>
</dbReference>
<gene>
    <name evidence="2" type="ORF">METZ01_LOCUS334713</name>
</gene>
<dbReference type="AlphaFoldDB" id="A0A382Q8E3"/>